<accession>A0A6C0JBE3</accession>
<dbReference type="EMBL" id="MN740355">
    <property type="protein sequence ID" value="QHU02140.1"/>
    <property type="molecule type" value="Genomic_DNA"/>
</dbReference>
<sequence length="356" mass="41293">MFPYNKMKKTEKTEKKNKTGKSKVKYSCESCYYITTNKTDYFRHLKTKKHLKQISRKQNANKIFFNTEKTKKNANTILEICKCGKNFKTRGGLWKHQQKCNIEIILHQKSVSKKCFQMLPNASMTLTPSTTENTIPIDEELKHLQLQKAKLEVTKLQKEIENLDKPQTSTKSLTNELVETIGKIAGNNNCNNTNNISINMYLNENCKNAMNLEDFVRNISVSLQDLDYSKQNGYAKGITNIFMKKLADLEPTKRPIHCSDTKRLRFYVKDANKWEKDKNNIKLTSSIKSVGMEQVKKMSEWEKYHPNYMSNPKELKVWQTMLESVSGGINQGEISKNEHKIKKELGKAVDIKEELN</sequence>
<name>A0A6C0JBE3_9ZZZZ</name>
<dbReference type="AlphaFoldDB" id="A0A6C0JBE3"/>
<organism evidence="1">
    <name type="scientific">viral metagenome</name>
    <dbReference type="NCBI Taxonomy" id="1070528"/>
    <lineage>
        <taxon>unclassified sequences</taxon>
        <taxon>metagenomes</taxon>
        <taxon>organismal metagenomes</taxon>
    </lineage>
</organism>
<evidence type="ECO:0008006" key="2">
    <source>
        <dbReference type="Google" id="ProtNLM"/>
    </source>
</evidence>
<protein>
    <recommendedName>
        <fullName evidence="2">C2H2-type domain-containing protein</fullName>
    </recommendedName>
</protein>
<proteinExistence type="predicted"/>
<evidence type="ECO:0000313" key="1">
    <source>
        <dbReference type="EMBL" id="QHU02140.1"/>
    </source>
</evidence>
<reference evidence="1" key="1">
    <citation type="journal article" date="2020" name="Nature">
        <title>Giant virus diversity and host interactions through global metagenomics.</title>
        <authorList>
            <person name="Schulz F."/>
            <person name="Roux S."/>
            <person name="Paez-Espino D."/>
            <person name="Jungbluth S."/>
            <person name="Walsh D.A."/>
            <person name="Denef V.J."/>
            <person name="McMahon K.D."/>
            <person name="Konstantinidis K.T."/>
            <person name="Eloe-Fadrosh E.A."/>
            <person name="Kyrpides N.C."/>
            <person name="Woyke T."/>
        </authorList>
    </citation>
    <scope>NUCLEOTIDE SEQUENCE</scope>
    <source>
        <strain evidence="1">GVMAG-M-3300025880-75</strain>
    </source>
</reference>